<dbReference type="AlphaFoldDB" id="A0A1C3H3A8"/>
<keyword evidence="1" id="KW-1133">Transmembrane helix</keyword>
<dbReference type="EMBL" id="FKLO01000034">
    <property type="protein sequence ID" value="SAM60965.1"/>
    <property type="molecule type" value="Genomic_DNA"/>
</dbReference>
<feature type="domain" description="Inner membrane protein YgaP-like transmembrane" evidence="2">
    <location>
        <begin position="4"/>
        <end position="63"/>
    </location>
</feature>
<keyword evidence="1" id="KW-0472">Membrane</keyword>
<proteinExistence type="predicted"/>
<dbReference type="InterPro" id="IPR021309">
    <property type="entry name" value="YgaP-like_TM"/>
</dbReference>
<dbReference type="RefSeq" id="WP_079539948.1">
    <property type="nucleotide sequence ID" value="NZ_FKLO01000034.1"/>
</dbReference>
<evidence type="ECO:0000259" key="2">
    <source>
        <dbReference type="Pfam" id="PF11127"/>
    </source>
</evidence>
<name>A0A1C3H3A8_9GAMM</name>
<reference evidence="4" key="1">
    <citation type="submission" date="2016-04" db="EMBL/GenBank/DDBJ databases">
        <authorList>
            <person name="Tagini F."/>
        </authorList>
    </citation>
    <scope>NUCLEOTIDE SEQUENCE [LARGE SCALE GENOMIC DNA]</scope>
    <source>
        <strain evidence="4">CHUV0807</strain>
    </source>
</reference>
<sequence length="68" mass="7416">MKFQTNIGGLDKGIRIGVGALLIVLALLGIIGWWGWLGIIPLANAFVRFCPLYALFGINTCPLKSRDE</sequence>
<organism evidence="3 4">
    <name type="scientific">Cardiobacterium hominis</name>
    <dbReference type="NCBI Taxonomy" id="2718"/>
    <lineage>
        <taxon>Bacteria</taxon>
        <taxon>Pseudomonadati</taxon>
        <taxon>Pseudomonadota</taxon>
        <taxon>Gammaproteobacteria</taxon>
        <taxon>Cardiobacteriales</taxon>
        <taxon>Cardiobacteriaceae</taxon>
        <taxon>Cardiobacterium</taxon>
    </lineage>
</organism>
<feature type="transmembrane region" description="Helical" evidence="1">
    <location>
        <begin position="39"/>
        <end position="58"/>
    </location>
</feature>
<gene>
    <name evidence="3" type="ORF">CHUV0807_0850</name>
</gene>
<evidence type="ECO:0000256" key="1">
    <source>
        <dbReference type="SAM" id="Phobius"/>
    </source>
</evidence>
<keyword evidence="1" id="KW-0812">Transmembrane</keyword>
<accession>A0A1C3H3A8</accession>
<feature type="transmembrane region" description="Helical" evidence="1">
    <location>
        <begin position="12"/>
        <end position="33"/>
    </location>
</feature>
<evidence type="ECO:0000313" key="3">
    <source>
        <dbReference type="EMBL" id="SAM60965.1"/>
    </source>
</evidence>
<evidence type="ECO:0000313" key="4">
    <source>
        <dbReference type="Proteomes" id="UP000190837"/>
    </source>
</evidence>
<protein>
    <submittedName>
        <fullName evidence="3">Permeases of the major facilitator superfamily</fullName>
    </submittedName>
</protein>
<dbReference type="Proteomes" id="UP000190837">
    <property type="component" value="Unassembled WGS sequence"/>
</dbReference>
<dbReference type="Pfam" id="PF11127">
    <property type="entry name" value="YgaP-like_TM"/>
    <property type="match status" value="1"/>
</dbReference>